<dbReference type="RefSeq" id="WP_343770396.1">
    <property type="nucleotide sequence ID" value="NZ_BAAACF010000003.1"/>
</dbReference>
<accession>A0ABN1J4D6</accession>
<proteinExistence type="inferred from homology"/>
<evidence type="ECO:0000256" key="3">
    <source>
        <dbReference type="ARBA" id="ARBA00022692"/>
    </source>
</evidence>
<dbReference type="Pfam" id="PF12704">
    <property type="entry name" value="MacB_PCD"/>
    <property type="match status" value="1"/>
</dbReference>
<sequence>MNSLDIIRMGLKNLWRRKLRTFLTILGVVIGTSSIITMLSLGFGMSYSFKQSISEMGSLNTITVMENYDMGNRGGAISQKKVYLDDDALKTLKDIKGVEAVTPVMDMNMKLNTGKYTAHINLRGVDPKSMEAFDYKIEEGRLLKTGDSYNMVFGGAVKRFFYDEKRIRGPYKEPNIKPLKDKFTMSFNVYDDKGQPKGGKPMKINVVGVLKEGDYEKDSYVYMSISEIEKLKKEQQKLEGSKGRQNTNKNKYQQILVKVKDMNEVADIQKQIKDLGYNAFSLNDFLDSLKKTAGTIQAVLGGIGAVSLLVAALGITNTMIMSIYERTREIGVMKVIGAQLRDIKRIFLFEAGTIGLSGGFLGIALSYGLSFIINFLGRNVNMLGGPGSGNTKLSIIPMWLVFAALAFTTLVGVISGFYPAKRATKLSALEAIKTE</sequence>
<evidence type="ECO:0000313" key="11">
    <source>
        <dbReference type="Proteomes" id="UP001500339"/>
    </source>
</evidence>
<evidence type="ECO:0000259" key="8">
    <source>
        <dbReference type="Pfam" id="PF02687"/>
    </source>
</evidence>
<dbReference type="Pfam" id="PF02687">
    <property type="entry name" value="FtsX"/>
    <property type="match status" value="1"/>
</dbReference>
<gene>
    <name evidence="10" type="ORF">GCM10008905_26510</name>
</gene>
<evidence type="ECO:0000313" key="10">
    <source>
        <dbReference type="EMBL" id="GAA0728096.1"/>
    </source>
</evidence>
<evidence type="ECO:0000256" key="1">
    <source>
        <dbReference type="ARBA" id="ARBA00004651"/>
    </source>
</evidence>
<dbReference type="InterPro" id="IPR025857">
    <property type="entry name" value="MacB_PCD"/>
</dbReference>
<dbReference type="InterPro" id="IPR050250">
    <property type="entry name" value="Macrolide_Exporter_MacB"/>
</dbReference>
<evidence type="ECO:0000256" key="7">
    <source>
        <dbReference type="SAM" id="Phobius"/>
    </source>
</evidence>
<comment type="similarity">
    <text evidence="6">Belongs to the ABC-4 integral membrane protein family.</text>
</comment>
<dbReference type="PANTHER" id="PTHR30572:SF4">
    <property type="entry name" value="ABC TRANSPORTER PERMEASE YTRF"/>
    <property type="match status" value="1"/>
</dbReference>
<keyword evidence="2" id="KW-1003">Cell membrane</keyword>
<dbReference type="EMBL" id="BAAACF010000003">
    <property type="protein sequence ID" value="GAA0728096.1"/>
    <property type="molecule type" value="Genomic_DNA"/>
</dbReference>
<feature type="transmembrane region" description="Helical" evidence="7">
    <location>
        <begin position="396"/>
        <end position="418"/>
    </location>
</feature>
<feature type="transmembrane region" description="Helical" evidence="7">
    <location>
        <begin position="21"/>
        <end position="45"/>
    </location>
</feature>
<keyword evidence="4 7" id="KW-1133">Transmembrane helix</keyword>
<dbReference type="Proteomes" id="UP001500339">
    <property type="component" value="Unassembled WGS sequence"/>
</dbReference>
<comment type="subcellular location">
    <subcellularLocation>
        <location evidence="1">Cell membrane</location>
        <topology evidence="1">Multi-pass membrane protein</topology>
    </subcellularLocation>
</comment>
<feature type="transmembrane region" description="Helical" evidence="7">
    <location>
        <begin position="298"/>
        <end position="325"/>
    </location>
</feature>
<keyword evidence="3 7" id="KW-0812">Transmembrane</keyword>
<evidence type="ECO:0000256" key="6">
    <source>
        <dbReference type="ARBA" id="ARBA00038076"/>
    </source>
</evidence>
<dbReference type="InterPro" id="IPR003838">
    <property type="entry name" value="ABC3_permease_C"/>
</dbReference>
<protein>
    <submittedName>
        <fullName evidence="10">ABC transporter permease</fullName>
    </submittedName>
</protein>
<reference evidence="10 11" key="1">
    <citation type="journal article" date="2019" name="Int. J. Syst. Evol. Microbiol.">
        <title>The Global Catalogue of Microorganisms (GCM) 10K type strain sequencing project: providing services to taxonomists for standard genome sequencing and annotation.</title>
        <authorList>
            <consortium name="The Broad Institute Genomics Platform"/>
            <consortium name="The Broad Institute Genome Sequencing Center for Infectious Disease"/>
            <person name="Wu L."/>
            <person name="Ma J."/>
        </authorList>
    </citation>
    <scope>NUCLEOTIDE SEQUENCE [LARGE SCALE GENOMIC DNA]</scope>
    <source>
        <strain evidence="10 11">JCM 1405</strain>
    </source>
</reference>
<evidence type="ECO:0000256" key="2">
    <source>
        <dbReference type="ARBA" id="ARBA00022475"/>
    </source>
</evidence>
<name>A0ABN1J4D6_9CLOT</name>
<keyword evidence="5 7" id="KW-0472">Membrane</keyword>
<feature type="domain" description="ABC3 transporter permease C-terminal" evidence="8">
    <location>
        <begin position="303"/>
        <end position="427"/>
    </location>
</feature>
<evidence type="ECO:0000259" key="9">
    <source>
        <dbReference type="Pfam" id="PF12704"/>
    </source>
</evidence>
<dbReference type="PANTHER" id="PTHR30572">
    <property type="entry name" value="MEMBRANE COMPONENT OF TRANSPORTER-RELATED"/>
    <property type="match status" value="1"/>
</dbReference>
<comment type="caution">
    <text evidence="10">The sequence shown here is derived from an EMBL/GenBank/DDBJ whole genome shotgun (WGS) entry which is preliminary data.</text>
</comment>
<evidence type="ECO:0000256" key="5">
    <source>
        <dbReference type="ARBA" id="ARBA00023136"/>
    </source>
</evidence>
<keyword evidence="11" id="KW-1185">Reference proteome</keyword>
<feature type="transmembrane region" description="Helical" evidence="7">
    <location>
        <begin position="346"/>
        <end position="376"/>
    </location>
</feature>
<organism evidence="10 11">
    <name type="scientific">Clostridium malenominatum</name>
    <dbReference type="NCBI Taxonomy" id="1539"/>
    <lineage>
        <taxon>Bacteria</taxon>
        <taxon>Bacillati</taxon>
        <taxon>Bacillota</taxon>
        <taxon>Clostridia</taxon>
        <taxon>Eubacteriales</taxon>
        <taxon>Clostridiaceae</taxon>
        <taxon>Clostridium</taxon>
    </lineage>
</organism>
<evidence type="ECO:0000256" key="4">
    <source>
        <dbReference type="ARBA" id="ARBA00022989"/>
    </source>
</evidence>
<feature type="domain" description="MacB-like periplasmic core" evidence="9">
    <location>
        <begin position="21"/>
        <end position="274"/>
    </location>
</feature>